<dbReference type="Pfam" id="PF13714">
    <property type="entry name" value="PEP_mutase"/>
    <property type="match status" value="1"/>
</dbReference>
<sequence>MRKTSLLKKLIQDDEILVMPVAHDATAAKLIELTGFKAVSLGGYPTTATLLGKPDLSLATLTEMCTHAKNIAGAVDIPLFADGDTGHGGIINVMRTVSEFERAGAAGMFIEDQLFPKRCGHMEGKEVIETSEMIAKIKAAVDARVDPDFVIAARTDALAVTGIEDAIERANRYREAGADLIYVEAPTTKEEMIRINREVNAPTLAVQIEGGKTPLLPTNELQEIGYNAVAYPLSTLYAAAFAVRNVLEELMHKGTTSGCMDKMIHFNEFNQLMELASLREKESSYSKI</sequence>
<dbReference type="CDD" id="cd00377">
    <property type="entry name" value="ICL_PEPM"/>
    <property type="match status" value="1"/>
</dbReference>
<dbReference type="InterPro" id="IPR040442">
    <property type="entry name" value="Pyrv_kinase-like_dom_sf"/>
</dbReference>
<dbReference type="InterPro" id="IPR018523">
    <property type="entry name" value="Isocitrate_lyase_ph_CS"/>
</dbReference>
<dbReference type="RefSeq" id="WP_006521779.1">
    <property type="nucleotide sequence ID" value="NC_021184.1"/>
</dbReference>
<dbReference type="HOGENOM" id="CLU_027389_3_2_9"/>
<gene>
    <name evidence="1" type="ORF">Desgi_2645</name>
</gene>
<dbReference type="PANTHER" id="PTHR42905:SF5">
    <property type="entry name" value="CARBOXYVINYL-CARBOXYPHOSPHONATE PHOSPHORYLMUTASE, CHLOROPLASTIC"/>
    <property type="match status" value="1"/>
</dbReference>
<name>R4KR13_9FIRM</name>
<dbReference type="STRING" id="767817.Desgi_2645"/>
<dbReference type="Proteomes" id="UP000013520">
    <property type="component" value="Chromosome"/>
</dbReference>
<dbReference type="SUPFAM" id="SSF51621">
    <property type="entry name" value="Phosphoenolpyruvate/pyruvate domain"/>
    <property type="match status" value="1"/>
</dbReference>
<protein>
    <submittedName>
        <fullName evidence="1">PEP phosphonomutase-like enzyme</fullName>
    </submittedName>
</protein>
<dbReference type="OrthoDB" id="8629576at2"/>
<dbReference type="GO" id="GO:0016833">
    <property type="term" value="F:oxo-acid-lyase activity"/>
    <property type="evidence" value="ECO:0007669"/>
    <property type="project" value="UniProtKB-ARBA"/>
</dbReference>
<organism evidence="1 2">
    <name type="scientific">Desulfoscipio gibsoniae DSM 7213</name>
    <dbReference type="NCBI Taxonomy" id="767817"/>
    <lineage>
        <taxon>Bacteria</taxon>
        <taxon>Bacillati</taxon>
        <taxon>Bacillota</taxon>
        <taxon>Clostridia</taxon>
        <taxon>Eubacteriales</taxon>
        <taxon>Desulfallaceae</taxon>
        <taxon>Desulfoscipio</taxon>
    </lineage>
</organism>
<dbReference type="KEGG" id="dgi:Desgi_2645"/>
<evidence type="ECO:0000313" key="2">
    <source>
        <dbReference type="Proteomes" id="UP000013520"/>
    </source>
</evidence>
<keyword evidence="2" id="KW-1185">Reference proteome</keyword>
<dbReference type="Gene3D" id="3.20.20.60">
    <property type="entry name" value="Phosphoenolpyruvate-binding domains"/>
    <property type="match status" value="1"/>
</dbReference>
<dbReference type="PROSITE" id="PS00161">
    <property type="entry name" value="ISOCITRATE_LYASE"/>
    <property type="match status" value="1"/>
</dbReference>
<dbReference type="PANTHER" id="PTHR42905">
    <property type="entry name" value="PHOSPHOENOLPYRUVATE CARBOXYLASE"/>
    <property type="match status" value="1"/>
</dbReference>
<dbReference type="EMBL" id="CP003273">
    <property type="protein sequence ID" value="AGL02051.1"/>
    <property type="molecule type" value="Genomic_DNA"/>
</dbReference>
<dbReference type="InterPro" id="IPR039556">
    <property type="entry name" value="ICL/PEPM"/>
</dbReference>
<evidence type="ECO:0000313" key="1">
    <source>
        <dbReference type="EMBL" id="AGL02051.1"/>
    </source>
</evidence>
<dbReference type="InterPro" id="IPR015813">
    <property type="entry name" value="Pyrv/PenolPyrv_kinase-like_dom"/>
</dbReference>
<dbReference type="AlphaFoldDB" id="R4KR13"/>
<accession>R4KR13</accession>
<proteinExistence type="predicted"/>
<reference evidence="1 2" key="1">
    <citation type="submission" date="2012-01" db="EMBL/GenBank/DDBJ databases">
        <title>Complete sequence of Desulfotomaculum gibsoniae DSM 7213.</title>
        <authorList>
            <consortium name="US DOE Joint Genome Institute"/>
            <person name="Lucas S."/>
            <person name="Han J."/>
            <person name="Lapidus A."/>
            <person name="Cheng J.-F."/>
            <person name="Goodwin L."/>
            <person name="Pitluck S."/>
            <person name="Peters L."/>
            <person name="Ovchinnikova G."/>
            <person name="Teshima H."/>
            <person name="Detter J.C."/>
            <person name="Han C."/>
            <person name="Tapia R."/>
            <person name="Land M."/>
            <person name="Hauser L."/>
            <person name="Kyrpides N."/>
            <person name="Ivanova N."/>
            <person name="Pagani I."/>
            <person name="Parshina S."/>
            <person name="Plugge C."/>
            <person name="Muyzer G."/>
            <person name="Kuever J."/>
            <person name="Ivanova A."/>
            <person name="Nazina T."/>
            <person name="Klenk H.-P."/>
            <person name="Brambilla E."/>
            <person name="Spring S."/>
            <person name="Stams A.F."/>
            <person name="Woyke T."/>
        </authorList>
    </citation>
    <scope>NUCLEOTIDE SEQUENCE [LARGE SCALE GENOMIC DNA]</scope>
    <source>
        <strain evidence="1 2">DSM 7213</strain>
    </source>
</reference>
<dbReference type="eggNOG" id="COG2513">
    <property type="taxonomic scope" value="Bacteria"/>
</dbReference>